<keyword evidence="1" id="KW-0472">Membrane</keyword>
<feature type="transmembrane region" description="Helical" evidence="1">
    <location>
        <begin position="60"/>
        <end position="77"/>
    </location>
</feature>
<protein>
    <recommendedName>
        <fullName evidence="4">Holin</fullName>
    </recommendedName>
</protein>
<dbReference type="RefSeq" id="WP_382221370.1">
    <property type="nucleotide sequence ID" value="NZ_JBHTCA010000004.1"/>
</dbReference>
<evidence type="ECO:0008006" key="4">
    <source>
        <dbReference type="Google" id="ProtNLM"/>
    </source>
</evidence>
<evidence type="ECO:0000313" key="3">
    <source>
        <dbReference type="Proteomes" id="UP001596501"/>
    </source>
</evidence>
<comment type="caution">
    <text evidence="2">The sequence shown here is derived from an EMBL/GenBank/DDBJ whole genome shotgun (WGS) entry which is preliminary data.</text>
</comment>
<feature type="transmembrane region" description="Helical" evidence="1">
    <location>
        <begin position="31"/>
        <end position="48"/>
    </location>
</feature>
<proteinExistence type="predicted"/>
<name>A0ABW2QIA0_9BURK</name>
<evidence type="ECO:0000256" key="1">
    <source>
        <dbReference type="SAM" id="Phobius"/>
    </source>
</evidence>
<reference evidence="3" key="1">
    <citation type="journal article" date="2019" name="Int. J. Syst. Evol. Microbiol.">
        <title>The Global Catalogue of Microorganisms (GCM) 10K type strain sequencing project: providing services to taxonomists for standard genome sequencing and annotation.</title>
        <authorList>
            <consortium name="The Broad Institute Genomics Platform"/>
            <consortium name="The Broad Institute Genome Sequencing Center for Infectious Disease"/>
            <person name="Wu L."/>
            <person name="Ma J."/>
        </authorList>
    </citation>
    <scope>NUCLEOTIDE SEQUENCE [LARGE SCALE GENOMIC DNA]</scope>
    <source>
        <strain evidence="3">CGMCC 1.12371</strain>
    </source>
</reference>
<keyword evidence="3" id="KW-1185">Reference proteome</keyword>
<keyword evidence="1" id="KW-1133">Transmembrane helix</keyword>
<accession>A0ABW2QIA0</accession>
<gene>
    <name evidence="2" type="ORF">ACFQPB_07505</name>
</gene>
<keyword evidence="1" id="KW-0812">Transmembrane</keyword>
<sequence>MSEPISTSGAAGASLVAIASGIVGAQFGPMATVMVAALIGTLVSLGEVDTTSRTEAAKYVARYVAMAAILSGTLAYLVERYLAIPAVELLALVAFLIGWVGNRWLALREAIAGALSVFIGRKGAGQ</sequence>
<feature type="transmembrane region" description="Helical" evidence="1">
    <location>
        <begin position="83"/>
        <end position="101"/>
    </location>
</feature>
<dbReference type="EMBL" id="JBHTCA010000004">
    <property type="protein sequence ID" value="MFC7408702.1"/>
    <property type="molecule type" value="Genomic_DNA"/>
</dbReference>
<dbReference type="Proteomes" id="UP001596501">
    <property type="component" value="Unassembled WGS sequence"/>
</dbReference>
<organism evidence="2 3">
    <name type="scientific">Hydrogenophaga atypica</name>
    <dbReference type="NCBI Taxonomy" id="249409"/>
    <lineage>
        <taxon>Bacteria</taxon>
        <taxon>Pseudomonadati</taxon>
        <taxon>Pseudomonadota</taxon>
        <taxon>Betaproteobacteria</taxon>
        <taxon>Burkholderiales</taxon>
        <taxon>Comamonadaceae</taxon>
        <taxon>Hydrogenophaga</taxon>
    </lineage>
</organism>
<evidence type="ECO:0000313" key="2">
    <source>
        <dbReference type="EMBL" id="MFC7408702.1"/>
    </source>
</evidence>